<evidence type="ECO:0000313" key="6">
    <source>
        <dbReference type="EMBL" id="RDX62657.1"/>
    </source>
</evidence>
<evidence type="ECO:0000256" key="3">
    <source>
        <dbReference type="ARBA" id="ARBA00022777"/>
    </source>
</evidence>
<dbReference type="InterPro" id="IPR001245">
    <property type="entry name" value="Ser-Thr/Tyr_kinase_cat_dom"/>
</dbReference>
<evidence type="ECO:0000256" key="2">
    <source>
        <dbReference type="ARBA" id="ARBA00022741"/>
    </source>
</evidence>
<accession>A0A371E9G7</accession>
<gene>
    <name evidence="6" type="ORF">CR513_58987</name>
</gene>
<keyword evidence="2" id="KW-0547">Nucleotide-binding</keyword>
<feature type="domain" description="Protein kinase" evidence="5">
    <location>
        <begin position="1"/>
        <end position="113"/>
    </location>
</feature>
<evidence type="ECO:0000256" key="1">
    <source>
        <dbReference type="ARBA" id="ARBA00022679"/>
    </source>
</evidence>
<dbReference type="InterPro" id="IPR011009">
    <property type="entry name" value="Kinase-like_dom_sf"/>
</dbReference>
<evidence type="ECO:0000313" key="7">
    <source>
        <dbReference type="Proteomes" id="UP000257109"/>
    </source>
</evidence>
<keyword evidence="7" id="KW-1185">Reference proteome</keyword>
<dbReference type="EMBL" id="QJKJ01015358">
    <property type="protein sequence ID" value="RDX62657.1"/>
    <property type="molecule type" value="Genomic_DNA"/>
</dbReference>
<dbReference type="Pfam" id="PF07714">
    <property type="entry name" value="PK_Tyr_Ser-Thr"/>
    <property type="match status" value="1"/>
</dbReference>
<reference evidence="6" key="1">
    <citation type="submission" date="2018-05" db="EMBL/GenBank/DDBJ databases">
        <title>Draft genome of Mucuna pruriens seed.</title>
        <authorList>
            <person name="Nnadi N.E."/>
            <person name="Vos R."/>
            <person name="Hasami M.H."/>
            <person name="Devisetty U.K."/>
            <person name="Aguiy J.C."/>
        </authorList>
    </citation>
    <scope>NUCLEOTIDE SEQUENCE [LARGE SCALE GENOMIC DNA]</scope>
    <source>
        <strain evidence="6">JCA_2017</strain>
    </source>
</reference>
<keyword evidence="3" id="KW-0418">Kinase</keyword>
<keyword evidence="4" id="KW-0067">ATP-binding</keyword>
<proteinExistence type="predicted"/>
<dbReference type="GO" id="GO:0004672">
    <property type="term" value="F:protein kinase activity"/>
    <property type="evidence" value="ECO:0007669"/>
    <property type="project" value="InterPro"/>
</dbReference>
<sequence length="176" mass="20036">MAPEYAMHGYLTDKADVYSFGIVALEIVCGKSNSMNWPKEGCFSLVDWVHLLKEKGNLMDLVDERLGKDFKKDEVMIMINVALLCTQVSPLHRPTMASVVSILEGKTDLQEMVSDTSQVLDGNKLEVIQQYYHLREKNKTHETQEESISMCETSAFMSDTDLYSVNMDSSYLEKIY</sequence>
<feature type="non-terminal residue" evidence="6">
    <location>
        <position position="1"/>
    </location>
</feature>
<dbReference type="InterPro" id="IPR000719">
    <property type="entry name" value="Prot_kinase_dom"/>
</dbReference>
<dbReference type="SUPFAM" id="SSF56112">
    <property type="entry name" value="Protein kinase-like (PK-like)"/>
    <property type="match status" value="1"/>
</dbReference>
<dbReference type="STRING" id="157652.A0A371E9G7"/>
<dbReference type="AlphaFoldDB" id="A0A371E9G7"/>
<evidence type="ECO:0000259" key="5">
    <source>
        <dbReference type="PROSITE" id="PS50011"/>
    </source>
</evidence>
<dbReference type="Gene3D" id="1.10.510.10">
    <property type="entry name" value="Transferase(Phosphotransferase) domain 1"/>
    <property type="match status" value="1"/>
</dbReference>
<dbReference type="PROSITE" id="PS50011">
    <property type="entry name" value="PROTEIN_KINASE_DOM"/>
    <property type="match status" value="1"/>
</dbReference>
<dbReference type="InterPro" id="IPR052059">
    <property type="entry name" value="CR_Ser/Thr_kinase"/>
</dbReference>
<dbReference type="Proteomes" id="UP000257109">
    <property type="component" value="Unassembled WGS sequence"/>
</dbReference>
<dbReference type="PANTHER" id="PTHR47973">
    <property type="entry name" value="CYSTEINE-RICH RECEPTOR-LIKE PROTEIN KINASE 3"/>
    <property type="match status" value="1"/>
</dbReference>
<name>A0A371E9G7_MUCPR</name>
<evidence type="ECO:0000256" key="4">
    <source>
        <dbReference type="ARBA" id="ARBA00022840"/>
    </source>
</evidence>
<dbReference type="OrthoDB" id="1938112at2759"/>
<keyword evidence="1" id="KW-0808">Transferase</keyword>
<protein>
    <submittedName>
        <fullName evidence="6">LRR receptor-like serine/threonine-protein kinase</fullName>
    </submittedName>
</protein>
<comment type="caution">
    <text evidence="6">The sequence shown here is derived from an EMBL/GenBank/DDBJ whole genome shotgun (WGS) entry which is preliminary data.</text>
</comment>
<organism evidence="6 7">
    <name type="scientific">Mucuna pruriens</name>
    <name type="common">Velvet bean</name>
    <name type="synonym">Dolichos pruriens</name>
    <dbReference type="NCBI Taxonomy" id="157652"/>
    <lineage>
        <taxon>Eukaryota</taxon>
        <taxon>Viridiplantae</taxon>
        <taxon>Streptophyta</taxon>
        <taxon>Embryophyta</taxon>
        <taxon>Tracheophyta</taxon>
        <taxon>Spermatophyta</taxon>
        <taxon>Magnoliopsida</taxon>
        <taxon>eudicotyledons</taxon>
        <taxon>Gunneridae</taxon>
        <taxon>Pentapetalae</taxon>
        <taxon>rosids</taxon>
        <taxon>fabids</taxon>
        <taxon>Fabales</taxon>
        <taxon>Fabaceae</taxon>
        <taxon>Papilionoideae</taxon>
        <taxon>50 kb inversion clade</taxon>
        <taxon>NPAAA clade</taxon>
        <taxon>indigoferoid/millettioid clade</taxon>
        <taxon>Phaseoleae</taxon>
        <taxon>Mucuna</taxon>
    </lineage>
</organism>
<dbReference type="GO" id="GO:0005524">
    <property type="term" value="F:ATP binding"/>
    <property type="evidence" value="ECO:0007669"/>
    <property type="project" value="UniProtKB-KW"/>
</dbReference>